<dbReference type="STRING" id="476652.DEAC_c36490"/>
<evidence type="ECO:0000313" key="2">
    <source>
        <dbReference type="Proteomes" id="UP000036356"/>
    </source>
</evidence>
<reference evidence="1 2" key="1">
    <citation type="submission" date="2015-06" db="EMBL/GenBank/DDBJ databases">
        <title>Draft genome of the moderately acidophilic sulfate reducer Candidatus Desulfosporosinus acididurans strain M1.</title>
        <authorList>
            <person name="Poehlein A."/>
            <person name="Petzsch P."/>
            <person name="Johnson B.D."/>
            <person name="Schloemann M."/>
            <person name="Daniel R."/>
            <person name="Muehling M."/>
        </authorList>
    </citation>
    <scope>NUCLEOTIDE SEQUENCE [LARGE SCALE GENOMIC DNA]</scope>
    <source>
        <strain evidence="1 2">M1</strain>
    </source>
</reference>
<dbReference type="PATRIC" id="fig|476652.3.peg.3849"/>
<dbReference type="SUPFAM" id="SSF75169">
    <property type="entry name" value="DsrEFH-like"/>
    <property type="match status" value="1"/>
</dbReference>
<sequence>MSQPTKLVVVWTNSDRDAAIRMAFMYTLNSKLKEWWDQVSLIIWGPSAKLLAEDSTLQEYIGKIKEAGVELLACKACADSYGVSDVLENMGITVKYTGQALTDFLKDETTRVITV</sequence>
<dbReference type="Proteomes" id="UP000036356">
    <property type="component" value="Unassembled WGS sequence"/>
</dbReference>
<organism evidence="1 2">
    <name type="scientific">Desulfosporosinus acididurans</name>
    <dbReference type="NCBI Taxonomy" id="476652"/>
    <lineage>
        <taxon>Bacteria</taxon>
        <taxon>Bacillati</taxon>
        <taxon>Bacillota</taxon>
        <taxon>Clostridia</taxon>
        <taxon>Eubacteriales</taxon>
        <taxon>Desulfitobacteriaceae</taxon>
        <taxon>Desulfosporosinus</taxon>
    </lineage>
</organism>
<dbReference type="AlphaFoldDB" id="A0A0J1FM43"/>
<name>A0A0J1FM43_9FIRM</name>
<gene>
    <name evidence="1" type="ORF">DEAC_c36490</name>
</gene>
<accession>A0A0J1FM43</accession>
<dbReference type="RefSeq" id="WP_047811432.1">
    <property type="nucleotide sequence ID" value="NZ_LDZY01000014.1"/>
</dbReference>
<comment type="caution">
    <text evidence="1">The sequence shown here is derived from an EMBL/GenBank/DDBJ whole genome shotgun (WGS) entry which is preliminary data.</text>
</comment>
<protein>
    <submittedName>
        <fullName evidence="1">DsrE/DsrF-like family protein</fullName>
    </submittedName>
</protein>
<dbReference type="EMBL" id="LDZY01000014">
    <property type="protein sequence ID" value="KLU64447.1"/>
    <property type="molecule type" value="Genomic_DNA"/>
</dbReference>
<dbReference type="InterPro" id="IPR027396">
    <property type="entry name" value="DsrEFH-like"/>
</dbReference>
<keyword evidence="2" id="KW-1185">Reference proteome</keyword>
<dbReference type="InterPro" id="IPR003787">
    <property type="entry name" value="Sulphur_relay_DsrE/F-like"/>
</dbReference>
<dbReference type="Pfam" id="PF02635">
    <property type="entry name" value="DsrE"/>
    <property type="match status" value="1"/>
</dbReference>
<evidence type="ECO:0000313" key="1">
    <source>
        <dbReference type="EMBL" id="KLU64447.1"/>
    </source>
</evidence>
<proteinExistence type="predicted"/>
<dbReference type="Gene3D" id="3.40.1260.10">
    <property type="entry name" value="DsrEFH-like"/>
    <property type="match status" value="1"/>
</dbReference>